<protein>
    <submittedName>
        <fullName evidence="1">Disulfide reductase</fullName>
    </submittedName>
</protein>
<dbReference type="Proteomes" id="UP000248329">
    <property type="component" value="Unassembled WGS sequence"/>
</dbReference>
<proteinExistence type="predicted"/>
<evidence type="ECO:0000313" key="1">
    <source>
        <dbReference type="EMBL" id="PXF57685.1"/>
    </source>
</evidence>
<comment type="caution">
    <text evidence="1">The sequence shown here is derived from an EMBL/GenBank/DDBJ whole genome shotgun (WGS) entry which is preliminary data.</text>
</comment>
<sequence>MSNEKIGVYLCRCGGNIGDVVDVEAIADEVSGMKGVALTNVQDYLCSSAGQSQIENDIKKGSIDRVVIGSCSPKLHLETFRAMAEKAGASPMLLEITNIREQCSWVHEDCEEATRKARGLVKGAVSRMQNLESLNPIIKNVKDRALVVGGGIAGITAALEMADEREVILIERAPYIGGQMIGLSKTFPTLDCSQCILTPKMVAVFNHPNITLYTQTEVASVDGNVGDYSVTLRRAPRYVDIEACTSCGRCAAKCPTDAIYLPFAQAIPQAYIIDRELCSECGACGKVCSAGAIRLDDTAEEIEVDCGAITIATGFESIDPSIIEEYHYGEHPDIITAIEFEEMVSAKSKTGMRLQKADGTFPERVAFVLCVGSRDFNRGNKHCSKVCCIYSQKQAQLVLKMKPDADVTIFYIDMRSAGRRMEEFYQHTQEIGVNFVRGRVAEVNPLNDSDDGRLQVRYEDTLLGEIGEAEFDMVVLCPSLIASKGSRELADQLGVPVGGDGFIEEKHVKIDPVNTLNQGVFVAGCAVGPKDIHDSVTEAISAAHKIHQFLGLGTISISPEKPVISDACDGCGVCVEECPYGALAMPDTDGGVPVLDPLSCNTCGICAAVCPEGAVEIANYTREQLLAQAEGILTAGMGVIVYIDPAAYAAADLAGVNRTQYSPLIRFIQVPSIHLLDAEIVGHAFESGAGGVMLIEGTTDEALTSRSKDLYSRLKKETKAFKLPIRYSHIETAQYEKLMNLLNVFSEQVATKAAKKGKKKAE</sequence>
<organism evidence="1 2">
    <name type="scientific">Candidatus Methanogaster sp</name>
    <dbReference type="NCBI Taxonomy" id="3386292"/>
    <lineage>
        <taxon>Archaea</taxon>
        <taxon>Methanobacteriati</taxon>
        <taxon>Methanobacteriota</taxon>
        <taxon>Stenosarchaea group</taxon>
        <taxon>Methanomicrobia</taxon>
        <taxon>Methanosarcinales</taxon>
        <taxon>ANME-2 cluster</taxon>
        <taxon>Candidatus Methanogasteraceae</taxon>
        <taxon>Candidatus Methanogaster</taxon>
    </lineage>
</organism>
<reference evidence="1" key="1">
    <citation type="submission" date="2018-01" db="EMBL/GenBank/DDBJ databases">
        <authorList>
            <person name="Krukenberg V."/>
        </authorList>
    </citation>
    <scope>NUCLEOTIDE SEQUENCE</scope>
    <source>
        <strain evidence="1">E20ANME2</strain>
    </source>
</reference>
<accession>A0AC61KZB3</accession>
<evidence type="ECO:0000313" key="2">
    <source>
        <dbReference type="Proteomes" id="UP000248329"/>
    </source>
</evidence>
<name>A0AC61KZB3_9EURY</name>
<dbReference type="EMBL" id="PQXF01000053">
    <property type="protein sequence ID" value="PXF57685.1"/>
    <property type="molecule type" value="Genomic_DNA"/>
</dbReference>
<gene>
    <name evidence="1" type="ORF">C4B59_14795</name>
</gene>